<dbReference type="Proteomes" id="UP000255101">
    <property type="component" value="Unassembled WGS sequence"/>
</dbReference>
<accession>A0A135YMN3</accession>
<evidence type="ECO:0000313" key="4">
    <source>
        <dbReference type="Proteomes" id="UP000070326"/>
    </source>
</evidence>
<dbReference type="PATRIC" id="fig|1261.3.peg.769"/>
<feature type="domain" description="YbaK/aminoacyl-tRNA synthetase-associated" evidence="1">
    <location>
        <begin position="24"/>
        <end position="140"/>
    </location>
</feature>
<gene>
    <name evidence="2" type="ORF">HMPREF3195_01763</name>
    <name evidence="3" type="ORF">NCTC11460_01473</name>
</gene>
<evidence type="ECO:0000259" key="1">
    <source>
        <dbReference type="Pfam" id="PF04073"/>
    </source>
</evidence>
<reference evidence="3 5" key="2">
    <citation type="submission" date="2018-06" db="EMBL/GenBank/DDBJ databases">
        <authorList>
            <consortium name="Pathogen Informatics"/>
            <person name="Doyle S."/>
        </authorList>
    </citation>
    <scope>NUCLEOTIDE SEQUENCE [LARGE SCALE GENOMIC DNA]</scope>
    <source>
        <strain evidence="3 5">NCTC11460</strain>
    </source>
</reference>
<organism evidence="2 4">
    <name type="scientific">Peptostreptococcus anaerobius</name>
    <dbReference type="NCBI Taxonomy" id="1261"/>
    <lineage>
        <taxon>Bacteria</taxon>
        <taxon>Bacillati</taxon>
        <taxon>Bacillota</taxon>
        <taxon>Clostridia</taxon>
        <taxon>Peptostreptococcales</taxon>
        <taxon>Peptostreptococcaceae</taxon>
        <taxon>Peptostreptococcus</taxon>
    </lineage>
</organism>
<dbReference type="EMBL" id="LSQZ01000087">
    <property type="protein sequence ID" value="KXI10643.1"/>
    <property type="molecule type" value="Genomic_DNA"/>
</dbReference>
<dbReference type="CDD" id="cd04333">
    <property type="entry name" value="ProX_deacylase"/>
    <property type="match status" value="1"/>
</dbReference>
<sequence length="156" mass="17368">MSYESVKEELERKGYANRITIHPNPCDTVENAARMIGCEEKLIAKTMSFLLDDKPIVIVAAGDAKIDNRKYKDMFKKKAKMVPWEEVESIIGHKPGGVCALGLNKGVVAYLDESLKRFEVVYSAAGAPECTAAFRVDELDKVIDAEWIDVCKLIEA</sequence>
<evidence type="ECO:0000313" key="5">
    <source>
        <dbReference type="Proteomes" id="UP000255101"/>
    </source>
</evidence>
<proteinExistence type="predicted"/>
<dbReference type="eggNOG" id="COG2606">
    <property type="taxonomic scope" value="Bacteria"/>
</dbReference>
<dbReference type="STRING" id="1261.HMPREF3195_01763"/>
<dbReference type="SUPFAM" id="SSF55826">
    <property type="entry name" value="YbaK/ProRS associated domain"/>
    <property type="match status" value="1"/>
</dbReference>
<reference evidence="2 4" key="1">
    <citation type="submission" date="2016-02" db="EMBL/GenBank/DDBJ databases">
        <authorList>
            <person name="Wen L."/>
            <person name="He K."/>
            <person name="Yang H."/>
        </authorList>
    </citation>
    <scope>NUCLEOTIDE SEQUENCE [LARGE SCALE GENOMIC DNA]</scope>
    <source>
        <strain evidence="2 4">MJR8628A</strain>
    </source>
</reference>
<dbReference type="GO" id="GO:0004812">
    <property type="term" value="F:aminoacyl-tRNA ligase activity"/>
    <property type="evidence" value="ECO:0007669"/>
    <property type="project" value="UniProtKB-KW"/>
</dbReference>
<dbReference type="GO" id="GO:0002161">
    <property type="term" value="F:aminoacyl-tRNA deacylase activity"/>
    <property type="evidence" value="ECO:0007669"/>
    <property type="project" value="InterPro"/>
</dbReference>
<dbReference type="RefSeq" id="WP_019595232.1">
    <property type="nucleotide sequence ID" value="NZ_CAMPYD010000027.1"/>
</dbReference>
<keyword evidence="3" id="KW-0030">Aminoacyl-tRNA synthetase</keyword>
<dbReference type="Pfam" id="PF04073">
    <property type="entry name" value="tRNA_edit"/>
    <property type="match status" value="1"/>
</dbReference>
<protein>
    <submittedName>
        <fullName evidence="3">Prolyl-tRNA synthetase</fullName>
    </submittedName>
    <submittedName>
        <fullName evidence="2">YbaK/proline--tRNA ligase associated domain protein</fullName>
    </submittedName>
</protein>
<dbReference type="EMBL" id="UGTB01000004">
    <property type="protein sequence ID" value="SUB61533.1"/>
    <property type="molecule type" value="Genomic_DNA"/>
</dbReference>
<keyword evidence="2" id="KW-0436">Ligase</keyword>
<dbReference type="PANTHER" id="PTHR30411:SF1">
    <property type="entry name" value="CYTOPLASMIC PROTEIN"/>
    <property type="match status" value="1"/>
</dbReference>
<evidence type="ECO:0000313" key="2">
    <source>
        <dbReference type="EMBL" id="KXI10643.1"/>
    </source>
</evidence>
<name>A0A135YMN3_9FIRM</name>
<dbReference type="InterPro" id="IPR036754">
    <property type="entry name" value="YbaK/aa-tRNA-synt-asso_dom_sf"/>
</dbReference>
<dbReference type="Proteomes" id="UP000070326">
    <property type="component" value="Unassembled WGS sequence"/>
</dbReference>
<dbReference type="PANTHER" id="PTHR30411">
    <property type="entry name" value="CYTOPLASMIC PROTEIN"/>
    <property type="match status" value="1"/>
</dbReference>
<evidence type="ECO:0000313" key="3">
    <source>
        <dbReference type="EMBL" id="SUB61533.1"/>
    </source>
</evidence>
<dbReference type="AlphaFoldDB" id="A0A135YMN3"/>
<dbReference type="InterPro" id="IPR007214">
    <property type="entry name" value="YbaK/aa-tRNA-synth-assoc-dom"/>
</dbReference>
<dbReference type="Gene3D" id="3.90.960.10">
    <property type="entry name" value="YbaK/aminoacyl-tRNA synthetase-associated domain"/>
    <property type="match status" value="1"/>
</dbReference>